<evidence type="ECO:0000256" key="2">
    <source>
        <dbReference type="ARBA" id="ARBA00023002"/>
    </source>
</evidence>
<feature type="non-terminal residue" evidence="4">
    <location>
        <position position="1"/>
    </location>
</feature>
<sequence>SVLYHSMEWQYLTYRVAMRAASDKEAREMWGDAISSSSVDYLMYSGYVTLAAHWLEMEAAASRGGPEEPDFYKAKRQTSEFVFERLLPRTRAHKAGILASVQSALDVSPDAFSFDHAR</sequence>
<comment type="cofactor">
    <cofactor evidence="1">
        <name>FAD</name>
        <dbReference type="ChEBI" id="CHEBI:57692"/>
    </cofactor>
</comment>
<dbReference type="EMBL" id="KB869638">
    <property type="protein sequence ID" value="EOD06615.1"/>
    <property type="molecule type" value="Genomic_DNA"/>
</dbReference>
<evidence type="ECO:0000259" key="3">
    <source>
        <dbReference type="Pfam" id="PF12806"/>
    </source>
</evidence>
<dbReference type="InterPro" id="IPR025878">
    <property type="entry name" value="Acyl-CoA_dh-like_C_dom"/>
</dbReference>
<name>R1CW86_EMIHU</name>
<dbReference type="PANTHER" id="PTHR42803">
    <property type="entry name" value="ACYL-COA DEHYDROGENASE"/>
    <property type="match status" value="1"/>
</dbReference>
<dbReference type="KEGG" id="ehx:EMIHUDRAFT_125162"/>
<dbReference type="RefSeq" id="XP_005759044.1">
    <property type="nucleotide sequence ID" value="XM_005758987.1"/>
</dbReference>
<gene>
    <name evidence="4" type="ORF">EMIHUDRAFT_125162</name>
</gene>
<accession>R1CW86</accession>
<organism evidence="4">
    <name type="scientific">Emiliania huxleyi</name>
    <name type="common">Coccolithophore</name>
    <name type="synonym">Pontosphaera huxleyi</name>
    <dbReference type="NCBI Taxonomy" id="2903"/>
    <lineage>
        <taxon>Eukaryota</taxon>
        <taxon>Haptista</taxon>
        <taxon>Haptophyta</taxon>
        <taxon>Prymnesiophyceae</taxon>
        <taxon>Isochrysidales</taxon>
        <taxon>Noelaerhabdaceae</taxon>
        <taxon>Emiliania</taxon>
    </lineage>
</organism>
<dbReference type="GeneID" id="17252766"/>
<dbReference type="GO" id="GO:0016491">
    <property type="term" value="F:oxidoreductase activity"/>
    <property type="evidence" value="ECO:0007669"/>
    <property type="project" value="UniProtKB-KW"/>
</dbReference>
<dbReference type="Pfam" id="PF12806">
    <property type="entry name" value="Acyl-CoA_dh_C"/>
    <property type="match status" value="1"/>
</dbReference>
<proteinExistence type="predicted"/>
<dbReference type="HOGENOM" id="CLU_2079216_0_0_1"/>
<feature type="domain" description="Acetyl-CoA dehydrogenase-like C-terminal" evidence="3">
    <location>
        <begin position="8"/>
        <end position="107"/>
    </location>
</feature>
<protein>
    <recommendedName>
        <fullName evidence="3">Acetyl-CoA dehydrogenase-like C-terminal domain-containing protein</fullName>
    </recommendedName>
</protein>
<evidence type="ECO:0000256" key="1">
    <source>
        <dbReference type="ARBA" id="ARBA00001974"/>
    </source>
</evidence>
<evidence type="ECO:0000313" key="4">
    <source>
        <dbReference type="EMBL" id="EOD06615.1"/>
    </source>
</evidence>
<keyword evidence="2" id="KW-0560">Oxidoreductase</keyword>
<dbReference type="AlphaFoldDB" id="R1CW86"/>
<dbReference type="InterPro" id="IPR052166">
    <property type="entry name" value="Diverse_Acyl-CoA_DH"/>
</dbReference>
<reference evidence="4" key="1">
    <citation type="submission" date="2012-07" db="EMBL/GenBank/DDBJ databases">
        <title>Genome variability drives Emilianias global distribution.</title>
        <authorList>
            <consortium name="DOE Joint Genome Institute"/>
            <person name="Read B."/>
            <person name="Kegel J."/>
            <person name="Klute M."/>
            <person name="Kuo A."/>
            <person name="Lefebvre S.C."/>
            <person name="Maumus F."/>
            <person name="Mayer C."/>
            <person name="Miller J."/>
            <person name="Allen A."/>
            <person name="Bidle K."/>
            <person name="Borodovsky M."/>
            <person name="Bowler C."/>
            <person name="Brownlee C."/>
            <person name="Claverie J.-M."/>
            <person name="Cock M."/>
            <person name="De Vargas C."/>
            <person name="Elias M."/>
            <person name="Frickenhaus S."/>
            <person name="Gladyshev V.N."/>
            <person name="Gonzalez K."/>
            <person name="Guda C."/>
            <person name="Hadaegh A."/>
            <person name="Herman E."/>
            <person name="Iglesias-Rodriguez D."/>
            <person name="Jones B."/>
            <person name="Lawson T."/>
            <person name="Leese F."/>
            <person name="Lin Y.-C."/>
            <person name="Lindquist E."/>
            <person name="Lobanov A."/>
            <person name="Lucas S."/>
            <person name="Malik S.-H.B."/>
            <person name="Marsh M.E."/>
            <person name="Mock T."/>
            <person name="Monier A."/>
            <person name="Moreau H."/>
            <person name="Mueller-Roeber B."/>
            <person name="Napier J."/>
            <person name="Ogata H."/>
            <person name="Parker M."/>
            <person name="Probert I."/>
            <person name="Quesneville H."/>
            <person name="Raines C."/>
            <person name="Rensing S."/>
            <person name="Riano-Pachon D.M."/>
            <person name="Richier S."/>
            <person name="Rokitta S."/>
            <person name="Salamov A."/>
            <person name="Sarno A.F."/>
            <person name="Schmutz J."/>
            <person name="Schroeder D."/>
            <person name="Shiraiwa Y."/>
            <person name="Soanes D.M."/>
            <person name="Valentin K."/>
            <person name="Van Der Giezen M."/>
            <person name="Van Der Peer Y."/>
            <person name="Vardi A."/>
            <person name="Verret F."/>
            <person name="Von Dassow P."/>
            <person name="Wheeler G."/>
            <person name="Williams B."/>
            <person name="Wilson W."/>
            <person name="Wolfe G."/>
            <person name="Wurch L.L."/>
            <person name="Young J."/>
            <person name="Dacks J.B."/>
            <person name="Delwiche C.F."/>
            <person name="Dyhrman S."/>
            <person name="Glockner G."/>
            <person name="John U."/>
            <person name="Richards T."/>
            <person name="Worden A.Z."/>
            <person name="Zhang X."/>
            <person name="Grigoriev I.V."/>
        </authorList>
    </citation>
    <scope>NUCLEOTIDE SEQUENCE</scope>
    <source>
        <strain evidence="4">CCMP1516</strain>
    </source>
</reference>
<dbReference type="PANTHER" id="PTHR42803:SF1">
    <property type="entry name" value="BROAD-SPECIFICITY LINEAR ACYL-COA DEHYDROGENASE FADE5"/>
    <property type="match status" value="1"/>
</dbReference>